<feature type="transmembrane region" description="Helical" evidence="6">
    <location>
        <begin position="104"/>
        <end position="125"/>
    </location>
</feature>
<feature type="compositionally biased region" description="Polar residues" evidence="5">
    <location>
        <begin position="400"/>
        <end position="416"/>
    </location>
</feature>
<dbReference type="PANTHER" id="PTHR12570">
    <property type="match status" value="1"/>
</dbReference>
<evidence type="ECO:0000256" key="5">
    <source>
        <dbReference type="SAM" id="MobiDB-lite"/>
    </source>
</evidence>
<dbReference type="GO" id="GO:0015095">
    <property type="term" value="F:magnesium ion transmembrane transporter activity"/>
    <property type="evidence" value="ECO:0007669"/>
    <property type="project" value="InterPro"/>
</dbReference>
<organism evidence="7 8">
    <name type="scientific">Diplodia seriata</name>
    <dbReference type="NCBI Taxonomy" id="420778"/>
    <lineage>
        <taxon>Eukaryota</taxon>
        <taxon>Fungi</taxon>
        <taxon>Dikarya</taxon>
        <taxon>Ascomycota</taxon>
        <taxon>Pezizomycotina</taxon>
        <taxon>Dothideomycetes</taxon>
        <taxon>Dothideomycetes incertae sedis</taxon>
        <taxon>Botryosphaeriales</taxon>
        <taxon>Botryosphaeriaceae</taxon>
        <taxon>Diplodia</taxon>
    </lineage>
</organism>
<evidence type="ECO:0000256" key="2">
    <source>
        <dbReference type="ARBA" id="ARBA00022692"/>
    </source>
</evidence>
<sequence length="586" mass="62206">MDFAGDALLTGHELYARSGVSTGDASEKPAVYKVIGIILALSSGLFIGVSFVVKKKGLLSANEKYSEEAGEGYGYLKNWMWWTGMTLMIIGEVCNFVAYAFVDAILVTPMGALSVVVTAILSAIFLKERLSFVGKVGCFNCIVGSVVIVVNAPEQSSVSTIQEMKKLVVTPGFLSYTGVVILVALFLAFWAAPRYAKKTMMIYISICSMIGGLSVVATQGLGSAILAQIRGVAQFNQWFLYIVLVFVIATLLTEIIYLNKALNIYNAALVTPTYYVFFTSATIVTSSILFQGFNGTGTSIATVVMGFLQICSGVVLLQLSKSAKDVPDSAVFQGDLDQVRTVAEQEEPEYEPRADTIRGGAAIIRTLSMARQRREAEEAKTLASFSFTNVFHPFSRPDSAGSSRPMSARSGLSFSNRRPGHITRGSGGGGDTEEERLGLVKGGGQFDDNDSPIDSTGKSPYQGGSSHLPRLSGDSDDAFYGRYGSPPTYGDLKESDLEDPEPGVLSDEERWTVPMPSATGAPTSAPGGHSRNLTGGGLSSAPIDIRVPAPGVPQGAAGVGSSRGGYAHARSTSDSSDDFEAAIRKL</sequence>
<feature type="transmembrane region" description="Helical" evidence="6">
    <location>
        <begin position="30"/>
        <end position="53"/>
    </location>
</feature>
<evidence type="ECO:0000313" key="7">
    <source>
        <dbReference type="EMBL" id="KKY26607.1"/>
    </source>
</evidence>
<evidence type="ECO:0000256" key="1">
    <source>
        <dbReference type="ARBA" id="ARBA00004141"/>
    </source>
</evidence>
<gene>
    <name evidence="7" type="ORF">UCDDS831_g01267</name>
</gene>
<feature type="region of interest" description="Disordered" evidence="5">
    <location>
        <begin position="394"/>
        <end position="586"/>
    </location>
</feature>
<comment type="subcellular location">
    <subcellularLocation>
        <location evidence="1">Membrane</location>
        <topology evidence="1">Multi-pass membrane protein</topology>
    </subcellularLocation>
</comment>
<feature type="transmembrane region" description="Helical" evidence="6">
    <location>
        <begin position="269"/>
        <end position="293"/>
    </location>
</feature>
<dbReference type="InterPro" id="IPR008521">
    <property type="entry name" value="Mg_trans_NIPA"/>
</dbReference>
<dbReference type="GO" id="GO:0016020">
    <property type="term" value="C:membrane"/>
    <property type="evidence" value="ECO:0007669"/>
    <property type="project" value="UniProtKB-SubCell"/>
</dbReference>
<dbReference type="AlphaFoldDB" id="A0A0G2EV99"/>
<protein>
    <recommendedName>
        <fullName evidence="9">Magnesium transporter NIPA2</fullName>
    </recommendedName>
</protein>
<accession>A0A0G2EV99</accession>
<keyword evidence="3 6" id="KW-1133">Transmembrane helix</keyword>
<reference evidence="7 8" key="1">
    <citation type="submission" date="2015-03" db="EMBL/GenBank/DDBJ databases">
        <authorList>
            <person name="Morales-Cruz A."/>
            <person name="Amrine K.C."/>
            <person name="Cantu D."/>
        </authorList>
    </citation>
    <scope>NUCLEOTIDE SEQUENCE [LARGE SCALE GENOMIC DNA]</scope>
    <source>
        <strain evidence="7">DS831</strain>
    </source>
</reference>
<dbReference type="InterPro" id="IPR037185">
    <property type="entry name" value="EmrE-like"/>
</dbReference>
<comment type="caution">
    <text evidence="7">The sequence shown here is derived from an EMBL/GenBank/DDBJ whole genome shotgun (WGS) entry which is preliminary data.</text>
</comment>
<feature type="transmembrane region" description="Helical" evidence="6">
    <location>
        <begin position="132"/>
        <end position="153"/>
    </location>
</feature>
<name>A0A0G2EV99_9PEZI</name>
<dbReference type="SUPFAM" id="SSF103481">
    <property type="entry name" value="Multidrug resistance efflux transporter EmrE"/>
    <property type="match status" value="1"/>
</dbReference>
<dbReference type="PANTHER" id="PTHR12570:SF92">
    <property type="entry name" value="SPICHTHYIN, ISOFORM B"/>
    <property type="match status" value="1"/>
</dbReference>
<reference evidence="7 8" key="2">
    <citation type="submission" date="2015-05" db="EMBL/GenBank/DDBJ databases">
        <title>Distinctive expansion of gene families associated with plant cell wall degradation and secondary metabolism in the genomes of grapevine trunk pathogens.</title>
        <authorList>
            <person name="Lawrence D.P."/>
            <person name="Travadon R."/>
            <person name="Rolshausen P.E."/>
            <person name="Baumgartner K."/>
        </authorList>
    </citation>
    <scope>NUCLEOTIDE SEQUENCE [LARGE SCALE GENOMIC DNA]</scope>
    <source>
        <strain evidence="7">DS831</strain>
    </source>
</reference>
<dbReference type="Pfam" id="PF05653">
    <property type="entry name" value="Mg_trans_NIPA"/>
    <property type="match status" value="1"/>
</dbReference>
<evidence type="ECO:0000256" key="3">
    <source>
        <dbReference type="ARBA" id="ARBA00022989"/>
    </source>
</evidence>
<dbReference type="Gene3D" id="1.10.3730.20">
    <property type="match status" value="1"/>
</dbReference>
<feature type="compositionally biased region" description="Polar residues" evidence="5">
    <location>
        <begin position="452"/>
        <end position="465"/>
    </location>
</feature>
<proteinExistence type="predicted"/>
<evidence type="ECO:0008006" key="9">
    <source>
        <dbReference type="Google" id="ProtNLM"/>
    </source>
</evidence>
<feature type="transmembrane region" description="Helical" evidence="6">
    <location>
        <begin position="238"/>
        <end position="257"/>
    </location>
</feature>
<keyword evidence="4 6" id="KW-0472">Membrane</keyword>
<evidence type="ECO:0000256" key="6">
    <source>
        <dbReference type="SAM" id="Phobius"/>
    </source>
</evidence>
<feature type="compositionally biased region" description="Low complexity" evidence="5">
    <location>
        <begin position="547"/>
        <end position="556"/>
    </location>
</feature>
<evidence type="ECO:0000313" key="8">
    <source>
        <dbReference type="Proteomes" id="UP000034182"/>
    </source>
</evidence>
<feature type="transmembrane region" description="Helical" evidence="6">
    <location>
        <begin position="79"/>
        <end position="98"/>
    </location>
</feature>
<dbReference type="EMBL" id="LAQI01000031">
    <property type="protein sequence ID" value="KKY26607.1"/>
    <property type="molecule type" value="Genomic_DNA"/>
</dbReference>
<feature type="transmembrane region" description="Helical" evidence="6">
    <location>
        <begin position="173"/>
        <end position="190"/>
    </location>
</feature>
<feature type="transmembrane region" description="Helical" evidence="6">
    <location>
        <begin position="202"/>
        <end position="226"/>
    </location>
</feature>
<feature type="transmembrane region" description="Helical" evidence="6">
    <location>
        <begin position="299"/>
        <end position="319"/>
    </location>
</feature>
<keyword evidence="2 6" id="KW-0812">Transmembrane</keyword>
<evidence type="ECO:0000256" key="4">
    <source>
        <dbReference type="ARBA" id="ARBA00023136"/>
    </source>
</evidence>
<dbReference type="Proteomes" id="UP000034182">
    <property type="component" value="Unassembled WGS sequence"/>
</dbReference>